<evidence type="ECO:0000256" key="1">
    <source>
        <dbReference type="SAM" id="SignalP"/>
    </source>
</evidence>
<feature type="chain" id="PRO_5022138230" evidence="1">
    <location>
        <begin position="31"/>
        <end position="140"/>
    </location>
</feature>
<organism evidence="2 3">
    <name type="scientific">Neorhizobium alkalisoli</name>
    <dbReference type="NCBI Taxonomy" id="528178"/>
    <lineage>
        <taxon>Bacteria</taxon>
        <taxon>Pseudomonadati</taxon>
        <taxon>Pseudomonadota</taxon>
        <taxon>Alphaproteobacteria</taxon>
        <taxon>Hyphomicrobiales</taxon>
        <taxon>Rhizobiaceae</taxon>
        <taxon>Rhizobium/Agrobacterium group</taxon>
        <taxon>Neorhizobium</taxon>
    </lineage>
</organism>
<dbReference type="AlphaFoldDB" id="A0A561QVU0"/>
<keyword evidence="3" id="KW-1185">Reference proteome</keyword>
<proteinExistence type="predicted"/>
<feature type="signal peptide" evidence="1">
    <location>
        <begin position="1"/>
        <end position="30"/>
    </location>
</feature>
<accession>A0A561QVU0</accession>
<keyword evidence="1" id="KW-0732">Signal</keyword>
<dbReference type="Proteomes" id="UP000320653">
    <property type="component" value="Unassembled WGS sequence"/>
</dbReference>
<evidence type="ECO:0000313" key="3">
    <source>
        <dbReference type="Proteomes" id="UP000320653"/>
    </source>
</evidence>
<sequence>MRTEKGNIMKTKIIILSTLFAAALAPAAMAQQSTVNGAAGGAVTGAIVGGPVGAAVGGVVGAIAGSAIDPPPQRVVTYVQEQPMPAQPVVVEERVVVGKPIPQAVVLTPVPDSPRYAYAYVNQQRVIVDPQTRTVVQVIN</sequence>
<evidence type="ECO:0000313" key="2">
    <source>
        <dbReference type="EMBL" id="TWF54465.1"/>
    </source>
</evidence>
<gene>
    <name evidence="2" type="ORF">FHW37_103331</name>
</gene>
<reference evidence="2 3" key="1">
    <citation type="submission" date="2019-06" db="EMBL/GenBank/DDBJ databases">
        <title>Sorghum-associated microbial communities from plants grown in Nebraska, USA.</title>
        <authorList>
            <person name="Schachtman D."/>
        </authorList>
    </citation>
    <scope>NUCLEOTIDE SEQUENCE [LARGE SCALE GENOMIC DNA]</scope>
    <source>
        <strain evidence="2 3">1225</strain>
    </source>
</reference>
<dbReference type="Pfam" id="PF06823">
    <property type="entry name" value="DUF1236"/>
    <property type="match status" value="1"/>
</dbReference>
<protein>
    <submittedName>
        <fullName evidence="2">Uncharacterized protein DUF1236</fullName>
    </submittedName>
</protein>
<name>A0A561QVU0_9HYPH</name>
<dbReference type="EMBL" id="VIWP01000003">
    <property type="protein sequence ID" value="TWF54465.1"/>
    <property type="molecule type" value="Genomic_DNA"/>
</dbReference>
<dbReference type="InterPro" id="IPR009642">
    <property type="entry name" value="DUF1236"/>
</dbReference>
<comment type="caution">
    <text evidence="2">The sequence shown here is derived from an EMBL/GenBank/DDBJ whole genome shotgun (WGS) entry which is preliminary data.</text>
</comment>